<dbReference type="Proteomes" id="UP000183567">
    <property type="component" value="Unassembled WGS sequence"/>
</dbReference>
<evidence type="ECO:0000256" key="1">
    <source>
        <dbReference type="SAM" id="MobiDB-lite"/>
    </source>
</evidence>
<proteinExistence type="predicted"/>
<reference evidence="2 3" key="1">
    <citation type="submission" date="2016-03" db="EMBL/GenBank/DDBJ databases">
        <title>Comparative genomics of the ectomycorrhizal sister species Rhizopogon vinicolor and Rhizopogon vesiculosus (Basidiomycota: Boletales) reveals a divergence of the mating type B locus.</title>
        <authorList>
            <person name="Mujic A.B."/>
            <person name="Kuo A."/>
            <person name="Tritt A."/>
            <person name="Lipzen A."/>
            <person name="Chen C."/>
            <person name="Johnson J."/>
            <person name="Sharma A."/>
            <person name="Barry K."/>
            <person name="Grigoriev I.V."/>
            <person name="Spatafora J.W."/>
        </authorList>
    </citation>
    <scope>NUCLEOTIDE SEQUENCE [LARGE SCALE GENOMIC DNA]</scope>
    <source>
        <strain evidence="2 3">AM-OR11-056</strain>
    </source>
</reference>
<feature type="compositionally biased region" description="Low complexity" evidence="1">
    <location>
        <begin position="1"/>
        <end position="20"/>
    </location>
</feature>
<feature type="region of interest" description="Disordered" evidence="1">
    <location>
        <begin position="1"/>
        <end position="46"/>
    </location>
</feature>
<organism evidence="2 3">
    <name type="scientific">Rhizopogon vesiculosus</name>
    <dbReference type="NCBI Taxonomy" id="180088"/>
    <lineage>
        <taxon>Eukaryota</taxon>
        <taxon>Fungi</taxon>
        <taxon>Dikarya</taxon>
        <taxon>Basidiomycota</taxon>
        <taxon>Agaricomycotina</taxon>
        <taxon>Agaricomycetes</taxon>
        <taxon>Agaricomycetidae</taxon>
        <taxon>Boletales</taxon>
        <taxon>Suillineae</taxon>
        <taxon>Rhizopogonaceae</taxon>
        <taxon>Rhizopogon</taxon>
    </lineage>
</organism>
<evidence type="ECO:0000313" key="3">
    <source>
        <dbReference type="Proteomes" id="UP000183567"/>
    </source>
</evidence>
<sequence>MFKSSKSPVKSSSTSYNSSSEALLKSDSDKKQTSPAPSPSQPKNYEAAFGALQASYGFGSFPARSSK</sequence>
<gene>
    <name evidence="2" type="ORF">AZE42_08891</name>
</gene>
<protein>
    <submittedName>
        <fullName evidence="2">Uncharacterized protein</fullName>
    </submittedName>
</protein>
<dbReference type="OrthoDB" id="2674807at2759"/>
<accession>A0A1J8PJG8</accession>
<dbReference type="AlphaFoldDB" id="A0A1J8PJG8"/>
<evidence type="ECO:0000313" key="2">
    <source>
        <dbReference type="EMBL" id="OJA08711.1"/>
    </source>
</evidence>
<comment type="caution">
    <text evidence="2">The sequence shown here is derived from an EMBL/GenBank/DDBJ whole genome shotgun (WGS) entry which is preliminary data.</text>
</comment>
<dbReference type="EMBL" id="LVVM01006225">
    <property type="protein sequence ID" value="OJA08711.1"/>
    <property type="molecule type" value="Genomic_DNA"/>
</dbReference>
<keyword evidence="3" id="KW-1185">Reference proteome</keyword>
<name>A0A1J8PJG8_9AGAM</name>